<dbReference type="CDD" id="cd02064">
    <property type="entry name" value="FAD_synthetase_N"/>
    <property type="match status" value="1"/>
</dbReference>
<dbReference type="SUPFAM" id="SSF52374">
    <property type="entry name" value="Nucleotidylyl transferase"/>
    <property type="match status" value="1"/>
</dbReference>
<keyword evidence="9 14" id="KW-0274">FAD</keyword>
<comment type="caution">
    <text evidence="16">The sequence shown here is derived from an EMBL/GenBank/DDBJ whole genome shotgun (WGS) entry which is preliminary data.</text>
</comment>
<reference evidence="16 17" key="1">
    <citation type="submission" date="2020-04" db="EMBL/GenBank/DDBJ databases">
        <title>Collinsella sp. KGMB02528 nov., an anaerobic actinobacterium isolated from human feces.</title>
        <authorList>
            <person name="Han K.-I."/>
            <person name="Eom M.K."/>
            <person name="Kim J.-S."/>
            <person name="Lee K.C."/>
            <person name="Suh M.K."/>
            <person name="Park S.-H."/>
            <person name="Lee J.H."/>
            <person name="Kang S.W."/>
            <person name="Park J.-E."/>
            <person name="Oh B.S."/>
            <person name="Yu S.Y."/>
            <person name="Choi S.-H."/>
            <person name="Lee D.H."/>
            <person name="Yoon H."/>
            <person name="Kim B.-Y."/>
            <person name="Lee J.H."/>
            <person name="Lee J.-S."/>
        </authorList>
    </citation>
    <scope>NUCLEOTIDE SEQUENCE [LARGE SCALE GENOMIC DNA]</scope>
    <source>
        <strain evidence="16 17">KGMB02528</strain>
    </source>
</reference>
<dbReference type="SUPFAM" id="SSF82114">
    <property type="entry name" value="Riboflavin kinase-like"/>
    <property type="match status" value="1"/>
</dbReference>
<comment type="pathway">
    <text evidence="1 14">Cofactor biosynthesis; FAD biosynthesis; FAD from FMN: step 1/1.</text>
</comment>
<keyword evidence="4 14" id="KW-0288">FMN</keyword>
<dbReference type="GO" id="GO:0006747">
    <property type="term" value="P:FAD biosynthetic process"/>
    <property type="evidence" value="ECO:0007669"/>
    <property type="project" value="UniProtKB-UniRule"/>
</dbReference>
<dbReference type="GO" id="GO:0003919">
    <property type="term" value="F:FMN adenylyltransferase activity"/>
    <property type="evidence" value="ECO:0007669"/>
    <property type="project" value="UniProtKB-UniRule"/>
</dbReference>
<keyword evidence="3 14" id="KW-0285">Flavoprotein</keyword>
<evidence type="ECO:0000256" key="10">
    <source>
        <dbReference type="ARBA" id="ARBA00022840"/>
    </source>
</evidence>
<evidence type="ECO:0000256" key="4">
    <source>
        <dbReference type="ARBA" id="ARBA00022643"/>
    </source>
</evidence>
<evidence type="ECO:0000256" key="11">
    <source>
        <dbReference type="ARBA" id="ARBA00023268"/>
    </source>
</evidence>
<dbReference type="GO" id="GO:0008531">
    <property type="term" value="F:riboflavin kinase activity"/>
    <property type="evidence" value="ECO:0007669"/>
    <property type="project" value="UniProtKB-UniRule"/>
</dbReference>
<accession>A0A7X9YID3</accession>
<sequence>MSHPDAFSLRRDFILGKALAPIYALKDAAALSRCACAVAIGAFDGVHRGHRHLINQMVADAHEHGIAAIAVTFDPDPDTVVSAAPAPKLTLVADRLRLLASSGVDAVCVVPFDSALASLDHDAFFTRVLLPVLDIRSVHVGSNFRLGYRGASDVNAIRDWARGRGIEVFGHELVCDDGDVVSATRIRSLISSGSMEMAAAELGRTYAVRGRVARGRGEGHKMGFPTANVVIDSNILAPQEGVYAGFACLGEEAWPAAINVGLPPTFKGAPGSAKLEANIVGFSADIYERDIALSFTKQLRRSRPFDSLDELIATVEGNIQDVRDLYGEGRYDLRA</sequence>
<dbReference type="InterPro" id="IPR014729">
    <property type="entry name" value="Rossmann-like_a/b/a_fold"/>
</dbReference>
<keyword evidence="7 14" id="KW-0547">Nucleotide-binding</keyword>
<dbReference type="EC" id="2.7.1.26" evidence="14"/>
<gene>
    <name evidence="16" type="primary">ribF</name>
    <name evidence="16" type="ORF">HF320_05305</name>
</gene>
<evidence type="ECO:0000256" key="8">
    <source>
        <dbReference type="ARBA" id="ARBA00022777"/>
    </source>
</evidence>
<dbReference type="GO" id="GO:0005524">
    <property type="term" value="F:ATP binding"/>
    <property type="evidence" value="ECO:0007669"/>
    <property type="project" value="UniProtKB-UniRule"/>
</dbReference>
<protein>
    <recommendedName>
        <fullName evidence="14">Riboflavin biosynthesis protein</fullName>
    </recommendedName>
    <domain>
        <recommendedName>
            <fullName evidence="14">Riboflavin kinase</fullName>
            <ecNumber evidence="14">2.7.1.26</ecNumber>
        </recommendedName>
        <alternativeName>
            <fullName evidence="14">Flavokinase</fullName>
        </alternativeName>
    </domain>
    <domain>
        <recommendedName>
            <fullName evidence="14">FMN adenylyltransferase</fullName>
            <ecNumber evidence="14">2.7.7.2</ecNumber>
        </recommendedName>
        <alternativeName>
            <fullName evidence="14">FAD pyrophosphorylase</fullName>
        </alternativeName>
        <alternativeName>
            <fullName evidence="14">FAD synthase</fullName>
        </alternativeName>
    </domain>
</protein>
<evidence type="ECO:0000259" key="15">
    <source>
        <dbReference type="SMART" id="SM00904"/>
    </source>
</evidence>
<dbReference type="Gene3D" id="3.40.50.620">
    <property type="entry name" value="HUPs"/>
    <property type="match status" value="1"/>
</dbReference>
<comment type="catalytic activity">
    <reaction evidence="12 14">
        <text>riboflavin + ATP = FMN + ADP + H(+)</text>
        <dbReference type="Rhea" id="RHEA:14357"/>
        <dbReference type="ChEBI" id="CHEBI:15378"/>
        <dbReference type="ChEBI" id="CHEBI:30616"/>
        <dbReference type="ChEBI" id="CHEBI:57986"/>
        <dbReference type="ChEBI" id="CHEBI:58210"/>
        <dbReference type="ChEBI" id="CHEBI:456216"/>
        <dbReference type="EC" id="2.7.1.26"/>
    </reaction>
</comment>
<evidence type="ECO:0000313" key="17">
    <source>
        <dbReference type="Proteomes" id="UP000546970"/>
    </source>
</evidence>
<dbReference type="InterPro" id="IPR015865">
    <property type="entry name" value="Riboflavin_kinase_bac/euk"/>
</dbReference>
<keyword evidence="17" id="KW-1185">Reference proteome</keyword>
<dbReference type="NCBIfam" id="TIGR00083">
    <property type="entry name" value="ribF"/>
    <property type="match status" value="1"/>
</dbReference>
<dbReference type="InterPro" id="IPR002606">
    <property type="entry name" value="Riboflavin_kinase_bac"/>
</dbReference>
<keyword evidence="5 14" id="KW-0808">Transferase</keyword>
<evidence type="ECO:0000256" key="1">
    <source>
        <dbReference type="ARBA" id="ARBA00004726"/>
    </source>
</evidence>
<evidence type="ECO:0000256" key="9">
    <source>
        <dbReference type="ARBA" id="ARBA00022827"/>
    </source>
</evidence>
<name>A0A7X9YID3_9ACTN</name>
<dbReference type="InterPro" id="IPR023468">
    <property type="entry name" value="Riboflavin_kinase"/>
</dbReference>
<dbReference type="PANTHER" id="PTHR22749:SF6">
    <property type="entry name" value="RIBOFLAVIN KINASE"/>
    <property type="match status" value="1"/>
</dbReference>
<evidence type="ECO:0000256" key="5">
    <source>
        <dbReference type="ARBA" id="ARBA00022679"/>
    </source>
</evidence>
<dbReference type="EC" id="2.7.7.2" evidence="14"/>
<dbReference type="UniPathway" id="UPA00277">
    <property type="reaction ID" value="UER00407"/>
</dbReference>
<dbReference type="Pfam" id="PF06574">
    <property type="entry name" value="FAD_syn"/>
    <property type="match status" value="1"/>
</dbReference>
<keyword evidence="10 14" id="KW-0067">ATP-binding</keyword>
<evidence type="ECO:0000256" key="13">
    <source>
        <dbReference type="ARBA" id="ARBA00049494"/>
    </source>
</evidence>
<keyword evidence="6 14" id="KW-0548">Nucleotidyltransferase</keyword>
<dbReference type="PANTHER" id="PTHR22749">
    <property type="entry name" value="RIBOFLAVIN KINASE/FMN ADENYLYLTRANSFERASE"/>
    <property type="match status" value="1"/>
</dbReference>
<dbReference type="Pfam" id="PF01687">
    <property type="entry name" value="Flavokinase"/>
    <property type="match status" value="1"/>
</dbReference>
<dbReference type="GO" id="GO:0009231">
    <property type="term" value="P:riboflavin biosynthetic process"/>
    <property type="evidence" value="ECO:0007669"/>
    <property type="project" value="InterPro"/>
</dbReference>
<proteinExistence type="inferred from homology"/>
<evidence type="ECO:0000256" key="7">
    <source>
        <dbReference type="ARBA" id="ARBA00022741"/>
    </source>
</evidence>
<evidence type="ECO:0000313" key="16">
    <source>
        <dbReference type="EMBL" id="NMF55744.1"/>
    </source>
</evidence>
<evidence type="ECO:0000256" key="2">
    <source>
        <dbReference type="ARBA" id="ARBA00005201"/>
    </source>
</evidence>
<dbReference type="EMBL" id="JABBCP010000002">
    <property type="protein sequence ID" value="NMF55744.1"/>
    <property type="molecule type" value="Genomic_DNA"/>
</dbReference>
<evidence type="ECO:0000256" key="3">
    <source>
        <dbReference type="ARBA" id="ARBA00022630"/>
    </source>
</evidence>
<dbReference type="PIRSF" id="PIRSF004491">
    <property type="entry name" value="FAD_Synth"/>
    <property type="match status" value="1"/>
</dbReference>
<dbReference type="Proteomes" id="UP000546970">
    <property type="component" value="Unassembled WGS sequence"/>
</dbReference>
<dbReference type="InterPro" id="IPR023465">
    <property type="entry name" value="Riboflavin_kinase_dom_sf"/>
</dbReference>
<comment type="pathway">
    <text evidence="2 14">Cofactor biosynthesis; FMN biosynthesis; FMN from riboflavin (ATP route): step 1/1.</text>
</comment>
<dbReference type="GO" id="GO:0009398">
    <property type="term" value="P:FMN biosynthetic process"/>
    <property type="evidence" value="ECO:0007669"/>
    <property type="project" value="UniProtKB-UniRule"/>
</dbReference>
<feature type="domain" description="Riboflavin kinase" evidence="15">
    <location>
        <begin position="201"/>
        <end position="327"/>
    </location>
</feature>
<evidence type="ECO:0000256" key="6">
    <source>
        <dbReference type="ARBA" id="ARBA00022695"/>
    </source>
</evidence>
<dbReference type="SMART" id="SM00904">
    <property type="entry name" value="Flavokinase"/>
    <property type="match status" value="1"/>
</dbReference>
<comment type="similarity">
    <text evidence="14">Belongs to the ribF family.</text>
</comment>
<dbReference type="UniPathway" id="UPA00276">
    <property type="reaction ID" value="UER00406"/>
</dbReference>
<keyword evidence="11" id="KW-0511">Multifunctional enzyme</keyword>
<dbReference type="InterPro" id="IPR015864">
    <property type="entry name" value="FAD_synthase"/>
</dbReference>
<evidence type="ECO:0000256" key="12">
    <source>
        <dbReference type="ARBA" id="ARBA00047880"/>
    </source>
</evidence>
<dbReference type="Gene3D" id="2.40.30.30">
    <property type="entry name" value="Riboflavin kinase-like"/>
    <property type="match status" value="1"/>
</dbReference>
<comment type="catalytic activity">
    <reaction evidence="13 14">
        <text>FMN + ATP + H(+) = FAD + diphosphate</text>
        <dbReference type="Rhea" id="RHEA:17237"/>
        <dbReference type="ChEBI" id="CHEBI:15378"/>
        <dbReference type="ChEBI" id="CHEBI:30616"/>
        <dbReference type="ChEBI" id="CHEBI:33019"/>
        <dbReference type="ChEBI" id="CHEBI:57692"/>
        <dbReference type="ChEBI" id="CHEBI:58210"/>
        <dbReference type="EC" id="2.7.7.2"/>
    </reaction>
</comment>
<organism evidence="16 17">
    <name type="scientific">Collinsella acetigenes</name>
    <dbReference type="NCBI Taxonomy" id="2713419"/>
    <lineage>
        <taxon>Bacteria</taxon>
        <taxon>Bacillati</taxon>
        <taxon>Actinomycetota</taxon>
        <taxon>Coriobacteriia</taxon>
        <taxon>Coriobacteriales</taxon>
        <taxon>Coriobacteriaceae</taxon>
        <taxon>Collinsella</taxon>
    </lineage>
</organism>
<evidence type="ECO:0000256" key="14">
    <source>
        <dbReference type="PIRNR" id="PIRNR004491"/>
    </source>
</evidence>
<dbReference type="AlphaFoldDB" id="A0A7X9YID3"/>
<keyword evidence="8 14" id="KW-0418">Kinase</keyword>